<evidence type="ECO:0000313" key="11">
    <source>
        <dbReference type="Proteomes" id="UP000694580"/>
    </source>
</evidence>
<evidence type="ECO:0000256" key="5">
    <source>
        <dbReference type="ARBA" id="ARBA00022801"/>
    </source>
</evidence>
<evidence type="ECO:0000259" key="9">
    <source>
        <dbReference type="PROSITE" id="PS50206"/>
    </source>
</evidence>
<dbReference type="GO" id="GO:0051301">
    <property type="term" value="P:cell division"/>
    <property type="evidence" value="ECO:0007669"/>
    <property type="project" value="UniProtKB-KW"/>
</dbReference>
<sequence>MDFSHSCDFSPDSPHLRHRPGRSLGFPQLSLPDLVSTGSSCVKNLFSPAGPADVLSPVTNLSINMNNLAVLGSQCETPKRKNAQLLKIPSFASDASSDAGMRLSCVGRLALQKTSEACAVSPTSLHSSNKMPIRRINSLPVQLLGLSPTLKRKDPDPQRYGIFGRARALSTADKENIQDGCVFKKPTHPVSRSRLPSRTNGDAFAQRPNSAPALMLSPSSTNCLTSLDDCSPVLLRRSSLTSSLHDDDNDDGFLEILDDMESDSNVPVGMASLLTAPLVTDNPSEDPGSPVIRCRPRGLFRSPSMPSPQGRSQLKRVERPDDNTPVRVKRRRSLADVQISKPFCQTEIEQMLDSESSNVIGDFTKPFALPTVEGKHQDLKYITPEMMVAALKGRFDHLVERLLVIDCRYPYEYDGGHIKGALNLHQEDQIEDFLLKFSSERGPRMCRYVRERDRTLNEYPNLYYPELYILKGGYKEFFPLHQEECEPQDYRPMHHEAFKEDLRTFRQKSRTWAGERSKRDLYSRLKKI</sequence>
<reference evidence="10" key="2">
    <citation type="submission" date="2025-08" db="UniProtKB">
        <authorList>
            <consortium name="Ensembl"/>
        </authorList>
    </citation>
    <scope>IDENTIFICATION</scope>
</reference>
<comment type="similarity">
    <text evidence="1">Belongs to the MPI phosphatase family.</text>
</comment>
<dbReference type="Pfam" id="PF00581">
    <property type="entry name" value="Rhodanese"/>
    <property type="match status" value="1"/>
</dbReference>
<keyword evidence="4" id="KW-0498">Mitosis</keyword>
<evidence type="ECO:0000256" key="3">
    <source>
        <dbReference type="ARBA" id="ARBA00022618"/>
    </source>
</evidence>
<dbReference type="EC" id="3.1.3.48" evidence="2"/>
<reference evidence="10 11" key="1">
    <citation type="submission" date="2020-06" db="EMBL/GenBank/DDBJ databases">
        <authorList>
            <consortium name="Wellcome Sanger Institute Data Sharing"/>
        </authorList>
    </citation>
    <scope>NUCLEOTIDE SEQUENCE [LARGE SCALE GENOMIC DNA]</scope>
</reference>
<protein>
    <recommendedName>
        <fullName evidence="2">protein-tyrosine-phosphatase</fullName>
        <ecNumber evidence="2">3.1.3.48</ecNumber>
    </recommendedName>
</protein>
<name>A0AAY4ESN7_9TELE</name>
<dbReference type="InterPro" id="IPR036873">
    <property type="entry name" value="Rhodanese-like_dom_sf"/>
</dbReference>
<evidence type="ECO:0000313" key="10">
    <source>
        <dbReference type="Ensembl" id="ENSDCDP00010060692.1"/>
    </source>
</evidence>
<gene>
    <name evidence="10" type="primary">CDC25B</name>
</gene>
<dbReference type="GO" id="GO:0004725">
    <property type="term" value="F:protein tyrosine phosphatase activity"/>
    <property type="evidence" value="ECO:0007669"/>
    <property type="project" value="UniProtKB-EC"/>
</dbReference>
<dbReference type="AlphaFoldDB" id="A0AAY4ESN7"/>
<feature type="region of interest" description="Disordered" evidence="8">
    <location>
        <begin position="185"/>
        <end position="204"/>
    </location>
</feature>
<dbReference type="GO" id="GO:0005737">
    <property type="term" value="C:cytoplasm"/>
    <property type="evidence" value="ECO:0007669"/>
    <property type="project" value="TreeGrafter"/>
</dbReference>
<accession>A0AAY4ESN7</accession>
<dbReference type="PRINTS" id="PR00716">
    <property type="entry name" value="MPIPHPHTASE"/>
</dbReference>
<keyword evidence="3" id="KW-0132">Cell division</keyword>
<dbReference type="InterPro" id="IPR000751">
    <property type="entry name" value="MPI_Phosphatase"/>
</dbReference>
<dbReference type="GeneTree" id="ENSGT00940000158524"/>
<dbReference type="PANTHER" id="PTHR10828:SF76">
    <property type="entry name" value="M-PHASE INDUCER PHOSPHATASE"/>
    <property type="match status" value="1"/>
</dbReference>
<feature type="region of interest" description="Disordered" evidence="8">
    <location>
        <begin position="1"/>
        <end position="21"/>
    </location>
</feature>
<evidence type="ECO:0000256" key="8">
    <source>
        <dbReference type="SAM" id="MobiDB-lite"/>
    </source>
</evidence>
<feature type="domain" description="Rhodanese" evidence="9">
    <location>
        <begin position="398"/>
        <end position="486"/>
    </location>
</feature>
<evidence type="ECO:0000256" key="1">
    <source>
        <dbReference type="ARBA" id="ARBA00011065"/>
    </source>
</evidence>
<dbReference type="PANTHER" id="PTHR10828">
    <property type="entry name" value="M-PHASE INDUCER PHOSPHATASE DUAL SPECIFICITY PHOSPHATASE CDC25"/>
    <property type="match status" value="1"/>
</dbReference>
<dbReference type="GO" id="GO:0110032">
    <property type="term" value="P:positive regulation of G2/MI transition of meiotic cell cycle"/>
    <property type="evidence" value="ECO:0007669"/>
    <property type="project" value="TreeGrafter"/>
</dbReference>
<keyword evidence="11" id="KW-1185">Reference proteome</keyword>
<dbReference type="Gene3D" id="3.40.250.10">
    <property type="entry name" value="Rhodanese-like domain"/>
    <property type="match status" value="1"/>
</dbReference>
<dbReference type="PROSITE" id="PS50206">
    <property type="entry name" value="RHODANESE_3"/>
    <property type="match status" value="1"/>
</dbReference>
<evidence type="ECO:0000256" key="6">
    <source>
        <dbReference type="ARBA" id="ARBA00022912"/>
    </source>
</evidence>
<reference evidence="10" key="3">
    <citation type="submission" date="2025-09" db="UniProtKB">
        <authorList>
            <consortium name="Ensembl"/>
        </authorList>
    </citation>
    <scope>IDENTIFICATION</scope>
</reference>
<dbReference type="Ensembl" id="ENSDCDT00010071442.1">
    <property type="protein sequence ID" value="ENSDCDP00010060692.1"/>
    <property type="gene ID" value="ENSDCDG00010033658.1"/>
</dbReference>
<keyword evidence="7" id="KW-0131">Cell cycle</keyword>
<dbReference type="SMART" id="SM00450">
    <property type="entry name" value="RHOD"/>
    <property type="match status" value="1"/>
</dbReference>
<dbReference type="GO" id="GO:0000086">
    <property type="term" value="P:G2/M transition of mitotic cell cycle"/>
    <property type="evidence" value="ECO:0007669"/>
    <property type="project" value="TreeGrafter"/>
</dbReference>
<organism evidence="10 11">
    <name type="scientific">Denticeps clupeoides</name>
    <name type="common">denticle herring</name>
    <dbReference type="NCBI Taxonomy" id="299321"/>
    <lineage>
        <taxon>Eukaryota</taxon>
        <taxon>Metazoa</taxon>
        <taxon>Chordata</taxon>
        <taxon>Craniata</taxon>
        <taxon>Vertebrata</taxon>
        <taxon>Euteleostomi</taxon>
        <taxon>Actinopterygii</taxon>
        <taxon>Neopterygii</taxon>
        <taxon>Teleostei</taxon>
        <taxon>Clupei</taxon>
        <taxon>Clupeiformes</taxon>
        <taxon>Denticipitoidei</taxon>
        <taxon>Denticipitidae</taxon>
        <taxon>Denticeps</taxon>
    </lineage>
</organism>
<keyword evidence="6" id="KW-0904">Protein phosphatase</keyword>
<keyword evidence="5" id="KW-0378">Hydrolase</keyword>
<evidence type="ECO:0000256" key="7">
    <source>
        <dbReference type="ARBA" id="ARBA00023306"/>
    </source>
</evidence>
<dbReference type="Proteomes" id="UP000694580">
    <property type="component" value="Chromosome 1"/>
</dbReference>
<dbReference type="GO" id="GO:0010971">
    <property type="term" value="P:positive regulation of G2/M transition of mitotic cell cycle"/>
    <property type="evidence" value="ECO:0007669"/>
    <property type="project" value="TreeGrafter"/>
</dbReference>
<feature type="compositionally biased region" description="Basic and acidic residues" evidence="8">
    <location>
        <begin position="315"/>
        <end position="324"/>
    </location>
</feature>
<dbReference type="GO" id="GO:0005634">
    <property type="term" value="C:nucleus"/>
    <property type="evidence" value="ECO:0007669"/>
    <property type="project" value="TreeGrafter"/>
</dbReference>
<feature type="region of interest" description="Disordered" evidence="8">
    <location>
        <begin position="297"/>
        <end position="325"/>
    </location>
</feature>
<evidence type="ECO:0000256" key="2">
    <source>
        <dbReference type="ARBA" id="ARBA00013064"/>
    </source>
</evidence>
<evidence type="ECO:0000256" key="4">
    <source>
        <dbReference type="ARBA" id="ARBA00022776"/>
    </source>
</evidence>
<dbReference type="Pfam" id="PF06617">
    <property type="entry name" value="M-inducer_phosp"/>
    <property type="match status" value="1"/>
</dbReference>
<dbReference type="InterPro" id="IPR001763">
    <property type="entry name" value="Rhodanese-like_dom"/>
</dbReference>
<proteinExistence type="inferred from homology"/>
<dbReference type="SUPFAM" id="SSF52821">
    <property type="entry name" value="Rhodanese/Cell cycle control phosphatase"/>
    <property type="match status" value="1"/>
</dbReference>